<name>A0ABV2EEY4_9CAUL</name>
<evidence type="ECO:0000313" key="2">
    <source>
        <dbReference type="Proteomes" id="UP001549110"/>
    </source>
</evidence>
<protein>
    <submittedName>
        <fullName evidence="1">Uncharacterized protein</fullName>
    </submittedName>
</protein>
<proteinExistence type="predicted"/>
<keyword evidence="2" id="KW-1185">Reference proteome</keyword>
<accession>A0ABV2EEY4</accession>
<comment type="caution">
    <text evidence="1">The sequence shown here is derived from an EMBL/GenBank/DDBJ whole genome shotgun (WGS) entry which is preliminary data.</text>
</comment>
<organism evidence="1 2">
    <name type="scientific">Phenylobacterium koreense</name>
    <dbReference type="NCBI Taxonomy" id="266125"/>
    <lineage>
        <taxon>Bacteria</taxon>
        <taxon>Pseudomonadati</taxon>
        <taxon>Pseudomonadota</taxon>
        <taxon>Alphaproteobacteria</taxon>
        <taxon>Caulobacterales</taxon>
        <taxon>Caulobacteraceae</taxon>
        <taxon>Phenylobacterium</taxon>
    </lineage>
</organism>
<dbReference type="Proteomes" id="UP001549110">
    <property type="component" value="Unassembled WGS sequence"/>
</dbReference>
<gene>
    <name evidence="1" type="ORF">ABID41_000683</name>
</gene>
<sequence>MTTATNIIDTTKEFLDRGYSHDFRNDGGTLHDVTVDRQIDLQDIHVDAAYRFELSPDSTDASNFYAITDRKHGTKGLLIDAFDLLEATGETPLSSLLSKTQEQRRDDDAEAPTRFGLRKVAKAEFGADPDRYVLRIGFPDFPACPFGESYSMLGFDTAEQTYVWLATKILRDDRLVRVPFQCAEIPDND</sequence>
<dbReference type="RefSeq" id="WP_331928764.1">
    <property type="nucleotide sequence ID" value="NZ_JBEPLU010000001.1"/>
</dbReference>
<dbReference type="EMBL" id="JBEPLU010000001">
    <property type="protein sequence ID" value="MET3525588.1"/>
    <property type="molecule type" value="Genomic_DNA"/>
</dbReference>
<reference evidence="1 2" key="1">
    <citation type="submission" date="2024-06" db="EMBL/GenBank/DDBJ databases">
        <title>Genomic Encyclopedia of Type Strains, Phase IV (KMG-IV): sequencing the most valuable type-strain genomes for metagenomic binning, comparative biology and taxonomic classification.</title>
        <authorList>
            <person name="Goeker M."/>
        </authorList>
    </citation>
    <scope>NUCLEOTIDE SEQUENCE [LARGE SCALE GENOMIC DNA]</scope>
    <source>
        <strain evidence="1 2">DSM 17809</strain>
    </source>
</reference>
<evidence type="ECO:0000313" key="1">
    <source>
        <dbReference type="EMBL" id="MET3525588.1"/>
    </source>
</evidence>